<dbReference type="InterPro" id="IPR029063">
    <property type="entry name" value="SAM-dependent_MTases_sf"/>
</dbReference>
<evidence type="ECO:0000313" key="2">
    <source>
        <dbReference type="Proteomes" id="UP001305779"/>
    </source>
</evidence>
<dbReference type="Gene3D" id="3.40.50.150">
    <property type="entry name" value="Vaccinia Virus protein VP39"/>
    <property type="match status" value="1"/>
</dbReference>
<protein>
    <recommendedName>
        <fullName evidence="3">Methyltransferase domain-containing protein</fullName>
    </recommendedName>
</protein>
<evidence type="ECO:0000313" key="1">
    <source>
        <dbReference type="EMBL" id="KAK4503950.1"/>
    </source>
</evidence>
<proteinExistence type="predicted"/>
<evidence type="ECO:0008006" key="3">
    <source>
        <dbReference type="Google" id="ProtNLM"/>
    </source>
</evidence>
<comment type="caution">
    <text evidence="1">The sequence shown here is derived from an EMBL/GenBank/DDBJ whole genome shotgun (WGS) entry which is preliminary data.</text>
</comment>
<accession>A0ABR0ERQ9</accession>
<reference evidence="1 2" key="1">
    <citation type="journal article" date="2023" name="G3 (Bethesda)">
        <title>A chromosome-level genome assembly of Zasmidium syzygii isolated from banana leaves.</title>
        <authorList>
            <person name="van Westerhoven A.C."/>
            <person name="Mehrabi R."/>
            <person name="Talebi R."/>
            <person name="Steentjes M.B.F."/>
            <person name="Corcolon B."/>
            <person name="Chong P.A."/>
            <person name="Kema G.H.J."/>
            <person name="Seidl M.F."/>
        </authorList>
    </citation>
    <scope>NUCLEOTIDE SEQUENCE [LARGE SCALE GENOMIC DNA]</scope>
    <source>
        <strain evidence="1 2">P124</strain>
    </source>
</reference>
<name>A0ABR0ERQ9_ZASCE</name>
<dbReference type="SUPFAM" id="SSF53335">
    <property type="entry name" value="S-adenosyl-L-methionine-dependent methyltransferases"/>
    <property type="match status" value="2"/>
</dbReference>
<organism evidence="1 2">
    <name type="scientific">Zasmidium cellare</name>
    <name type="common">Wine cellar mold</name>
    <name type="synonym">Racodium cellare</name>
    <dbReference type="NCBI Taxonomy" id="395010"/>
    <lineage>
        <taxon>Eukaryota</taxon>
        <taxon>Fungi</taxon>
        <taxon>Dikarya</taxon>
        <taxon>Ascomycota</taxon>
        <taxon>Pezizomycotina</taxon>
        <taxon>Dothideomycetes</taxon>
        <taxon>Dothideomycetidae</taxon>
        <taxon>Mycosphaerellales</taxon>
        <taxon>Mycosphaerellaceae</taxon>
        <taxon>Zasmidium</taxon>
    </lineage>
</organism>
<dbReference type="Proteomes" id="UP001305779">
    <property type="component" value="Unassembled WGS sequence"/>
</dbReference>
<sequence>MVKSSNDIYALPRDTKETQRLNEQHKHLLKCFSFLIHPGIPITPSTPDLRVADIACGSGIWLTDAAQRYPNAECHGFDISGDQFPDEASLDKLFGPGRVRFHVEDAGSEAGPLPEHQPGGHVQWIDWDPKRAYVVQYKPLAKKAAMEQLASGFRECAATRDTSVAERLDELLSEHGVTDVLAEKFCSDPNMETRDFLTWTVLGSAPSMVRNSLIGKDGSGWSEERLARLEKEAKEERAAGEAFLRFDMTCYIAKKPE</sequence>
<dbReference type="EMBL" id="JAXOVC010000003">
    <property type="protein sequence ID" value="KAK4503950.1"/>
    <property type="molecule type" value="Genomic_DNA"/>
</dbReference>
<gene>
    <name evidence="1" type="ORF">PRZ48_004865</name>
</gene>
<keyword evidence="2" id="KW-1185">Reference proteome</keyword>
<dbReference type="CDD" id="cd02440">
    <property type="entry name" value="AdoMet_MTases"/>
    <property type="match status" value="1"/>
</dbReference>